<organism evidence="2 3">
    <name type="scientific">Puccinia sorghi</name>
    <dbReference type="NCBI Taxonomy" id="27349"/>
    <lineage>
        <taxon>Eukaryota</taxon>
        <taxon>Fungi</taxon>
        <taxon>Dikarya</taxon>
        <taxon>Basidiomycota</taxon>
        <taxon>Pucciniomycotina</taxon>
        <taxon>Pucciniomycetes</taxon>
        <taxon>Pucciniales</taxon>
        <taxon>Pucciniaceae</taxon>
        <taxon>Puccinia</taxon>
    </lineage>
</organism>
<dbReference type="OrthoDB" id="2502581at2759"/>
<evidence type="ECO:0000313" key="3">
    <source>
        <dbReference type="Proteomes" id="UP000037035"/>
    </source>
</evidence>
<proteinExistence type="predicted"/>
<gene>
    <name evidence="2" type="ORF">VP01_2722g1</name>
</gene>
<reference evidence="2 3" key="1">
    <citation type="submission" date="2015-08" db="EMBL/GenBank/DDBJ databases">
        <title>Next Generation Sequencing and Analysis of the Genome of Puccinia sorghi L Schw, the Causal Agent of Maize Common Rust.</title>
        <authorList>
            <person name="Rochi L."/>
            <person name="Burguener G."/>
            <person name="Darino M."/>
            <person name="Turjanski A."/>
            <person name="Kreff E."/>
            <person name="Dieguez M.J."/>
            <person name="Sacco F."/>
        </authorList>
    </citation>
    <scope>NUCLEOTIDE SEQUENCE [LARGE SCALE GENOMIC DNA]</scope>
    <source>
        <strain evidence="2 3">RO10H11247</strain>
    </source>
</reference>
<sequence length="225" mass="24416">MVQNANQTCNRDASGCEKDVVKFTDPVAVPSSKILTKVSDKNLLLITDPVVEPTDFEPDSIPGETNDPQPNIGCECCCLRGVEPDLSINGKADPLADAKHEPNGNGVQNPLKVVEPSSSQPGSITHSKHKRNIPAKGPTVTARPRDRSQRARGTRFTEAKASQKTTAYQPLKPRKKKGEVELNLPSEATEADARAPPVQSQLPCSAKRLSLEPNRLLEFRLVTHS</sequence>
<dbReference type="AlphaFoldDB" id="A0A0L6V3E8"/>
<feature type="region of interest" description="Disordered" evidence="1">
    <location>
        <begin position="89"/>
        <end position="201"/>
    </location>
</feature>
<dbReference type="VEuPathDB" id="FungiDB:VP01_2722g1"/>
<accession>A0A0L6V3E8</accession>
<comment type="caution">
    <text evidence="2">The sequence shown here is derived from an EMBL/GenBank/DDBJ whole genome shotgun (WGS) entry which is preliminary data.</text>
</comment>
<keyword evidence="3" id="KW-1185">Reference proteome</keyword>
<evidence type="ECO:0000256" key="1">
    <source>
        <dbReference type="SAM" id="MobiDB-lite"/>
    </source>
</evidence>
<dbReference type="EMBL" id="LAVV01007638">
    <property type="protein sequence ID" value="KNZ55274.1"/>
    <property type="molecule type" value="Genomic_DNA"/>
</dbReference>
<name>A0A0L6V3E8_9BASI</name>
<dbReference type="Proteomes" id="UP000037035">
    <property type="component" value="Unassembled WGS sequence"/>
</dbReference>
<protein>
    <submittedName>
        <fullName evidence="2">Uncharacterized protein</fullName>
    </submittedName>
</protein>
<feature type="compositionally biased region" description="Polar residues" evidence="1">
    <location>
        <begin position="116"/>
        <end position="125"/>
    </location>
</feature>
<evidence type="ECO:0000313" key="2">
    <source>
        <dbReference type="EMBL" id="KNZ55274.1"/>
    </source>
</evidence>